<dbReference type="PANTHER" id="PTHR37019:SF2">
    <property type="entry name" value="EXPERA DOMAIN-CONTAINING PROTEIN"/>
    <property type="match status" value="1"/>
</dbReference>
<keyword evidence="2" id="KW-0732">Signal</keyword>
<dbReference type="Proteomes" id="UP000799640">
    <property type="component" value="Unassembled WGS sequence"/>
</dbReference>
<keyword evidence="1" id="KW-0812">Transmembrane</keyword>
<proteinExistence type="predicted"/>
<evidence type="ECO:0000259" key="3">
    <source>
        <dbReference type="Pfam" id="PF24803"/>
    </source>
</evidence>
<feature type="non-terminal residue" evidence="4">
    <location>
        <position position="143"/>
    </location>
</feature>
<evidence type="ECO:0000313" key="5">
    <source>
        <dbReference type="Proteomes" id="UP000799640"/>
    </source>
</evidence>
<name>A0A6G1HN58_9PEZI</name>
<feature type="transmembrane region" description="Helical" evidence="1">
    <location>
        <begin position="86"/>
        <end position="107"/>
    </location>
</feature>
<feature type="signal peptide" evidence="2">
    <location>
        <begin position="1"/>
        <end position="24"/>
    </location>
</feature>
<feature type="transmembrane region" description="Helical" evidence="1">
    <location>
        <begin position="119"/>
        <end position="142"/>
    </location>
</feature>
<evidence type="ECO:0000313" key="4">
    <source>
        <dbReference type="EMBL" id="KAF2397450.1"/>
    </source>
</evidence>
<dbReference type="PANTHER" id="PTHR37019">
    <property type="entry name" value="CHROMOSOME 1, WHOLE GENOME SHOTGUN SEQUENCE"/>
    <property type="match status" value="1"/>
</dbReference>
<dbReference type="InterPro" id="IPR056121">
    <property type="entry name" value="DUF7704"/>
</dbReference>
<feature type="domain" description="DUF7704" evidence="3">
    <location>
        <begin position="2"/>
        <end position="143"/>
    </location>
</feature>
<keyword evidence="1" id="KW-1133">Transmembrane helix</keyword>
<evidence type="ECO:0000256" key="2">
    <source>
        <dbReference type="SAM" id="SignalP"/>
    </source>
</evidence>
<reference evidence="4" key="1">
    <citation type="journal article" date="2020" name="Stud. Mycol.">
        <title>101 Dothideomycetes genomes: a test case for predicting lifestyles and emergence of pathogens.</title>
        <authorList>
            <person name="Haridas S."/>
            <person name="Albert R."/>
            <person name="Binder M."/>
            <person name="Bloem J."/>
            <person name="Labutti K."/>
            <person name="Salamov A."/>
            <person name="Andreopoulos B."/>
            <person name="Baker S."/>
            <person name="Barry K."/>
            <person name="Bills G."/>
            <person name="Bluhm B."/>
            <person name="Cannon C."/>
            <person name="Castanera R."/>
            <person name="Culley D."/>
            <person name="Daum C."/>
            <person name="Ezra D."/>
            <person name="Gonzalez J."/>
            <person name="Henrissat B."/>
            <person name="Kuo A."/>
            <person name="Liang C."/>
            <person name="Lipzen A."/>
            <person name="Lutzoni F."/>
            <person name="Magnuson J."/>
            <person name="Mondo S."/>
            <person name="Nolan M."/>
            <person name="Ohm R."/>
            <person name="Pangilinan J."/>
            <person name="Park H.-J."/>
            <person name="Ramirez L."/>
            <person name="Alfaro M."/>
            <person name="Sun H."/>
            <person name="Tritt A."/>
            <person name="Yoshinaga Y."/>
            <person name="Zwiers L.-H."/>
            <person name="Turgeon B."/>
            <person name="Goodwin S."/>
            <person name="Spatafora J."/>
            <person name="Crous P."/>
            <person name="Grigoriev I."/>
        </authorList>
    </citation>
    <scope>NUCLEOTIDE SEQUENCE</scope>
    <source>
        <strain evidence="4">CBS 262.69</strain>
    </source>
</reference>
<keyword evidence="1" id="KW-0472">Membrane</keyword>
<dbReference type="Pfam" id="PF24803">
    <property type="entry name" value="DUF7704"/>
    <property type="match status" value="1"/>
</dbReference>
<dbReference type="AlphaFoldDB" id="A0A6G1HN58"/>
<evidence type="ECO:0000256" key="1">
    <source>
        <dbReference type="SAM" id="Phobius"/>
    </source>
</evidence>
<sequence>MASLLAPIPFLVFCVLEPISLVAGFLAPMLTPDYFISGQLDQKYPLGTDATSRLLAWQLGNCYLLLGLVGVFVLNTTRELSVVRAYIWALWLGDIGHVGLTLYALGWEKSLGFASWNPVTWGNIGITAVLFAVRTFFLAGFFG</sequence>
<accession>A0A6G1HN58</accession>
<organism evidence="4 5">
    <name type="scientific">Trichodelitschia bisporula</name>
    <dbReference type="NCBI Taxonomy" id="703511"/>
    <lineage>
        <taxon>Eukaryota</taxon>
        <taxon>Fungi</taxon>
        <taxon>Dikarya</taxon>
        <taxon>Ascomycota</taxon>
        <taxon>Pezizomycotina</taxon>
        <taxon>Dothideomycetes</taxon>
        <taxon>Dothideomycetes incertae sedis</taxon>
        <taxon>Phaeotrichales</taxon>
        <taxon>Phaeotrichaceae</taxon>
        <taxon>Trichodelitschia</taxon>
    </lineage>
</organism>
<protein>
    <recommendedName>
        <fullName evidence="3">DUF7704 domain-containing protein</fullName>
    </recommendedName>
</protein>
<feature type="chain" id="PRO_5026261344" description="DUF7704 domain-containing protein" evidence="2">
    <location>
        <begin position="25"/>
        <end position="143"/>
    </location>
</feature>
<feature type="transmembrane region" description="Helical" evidence="1">
    <location>
        <begin position="54"/>
        <end position="74"/>
    </location>
</feature>
<gene>
    <name evidence="4" type="ORF">EJ06DRAFT_457566</name>
</gene>
<dbReference type="EMBL" id="ML996703">
    <property type="protein sequence ID" value="KAF2397450.1"/>
    <property type="molecule type" value="Genomic_DNA"/>
</dbReference>
<dbReference type="OrthoDB" id="2937326at2759"/>
<keyword evidence="5" id="KW-1185">Reference proteome</keyword>